<dbReference type="SUPFAM" id="SSF56574">
    <property type="entry name" value="Serpins"/>
    <property type="match status" value="1"/>
</dbReference>
<reference evidence="3 4" key="2">
    <citation type="submission" date="2018-11" db="EMBL/GenBank/DDBJ databases">
        <authorList>
            <consortium name="Pathogen Informatics"/>
        </authorList>
    </citation>
    <scope>NUCLEOTIDE SEQUENCE [LARGE SCALE GENOMIC DNA]</scope>
</reference>
<dbReference type="Proteomes" id="UP000276776">
    <property type="component" value="Unassembled WGS sequence"/>
</dbReference>
<accession>A0A0N5CTT8</accession>
<dbReference type="EMBL" id="UYYF01002070">
    <property type="protein sequence ID" value="VDN00282.1"/>
    <property type="molecule type" value="Genomic_DNA"/>
</dbReference>
<protein>
    <submittedName>
        <fullName evidence="5">SERPIN domain-containing protein</fullName>
    </submittedName>
</protein>
<reference evidence="5" key="1">
    <citation type="submission" date="2017-02" db="UniProtKB">
        <authorList>
            <consortium name="WormBaseParasite"/>
        </authorList>
    </citation>
    <scope>IDENTIFICATION</scope>
</reference>
<dbReference type="Gene3D" id="3.30.497.10">
    <property type="entry name" value="Antithrombin, subunit I, domain 2"/>
    <property type="match status" value="1"/>
</dbReference>
<dbReference type="InterPro" id="IPR036186">
    <property type="entry name" value="Serpin_sf"/>
</dbReference>
<dbReference type="PANTHER" id="PTHR11461:SF211">
    <property type="entry name" value="GH10112P-RELATED"/>
    <property type="match status" value="1"/>
</dbReference>
<dbReference type="STRING" id="103827.A0A0N5CTT8"/>
<dbReference type="GO" id="GO:0004867">
    <property type="term" value="F:serine-type endopeptidase inhibitor activity"/>
    <property type="evidence" value="ECO:0007669"/>
    <property type="project" value="InterPro"/>
</dbReference>
<evidence type="ECO:0000313" key="5">
    <source>
        <dbReference type="WBParaSite" id="TCLT_0000365001-mRNA-1"/>
    </source>
</evidence>
<dbReference type="InterPro" id="IPR042178">
    <property type="entry name" value="Serpin_sf_1"/>
</dbReference>
<dbReference type="WBParaSite" id="TCLT_0000365001-mRNA-1">
    <property type="protein sequence ID" value="TCLT_0000365001-mRNA-1"/>
    <property type="gene ID" value="TCLT_0000365001"/>
</dbReference>
<dbReference type="GO" id="GO:0005615">
    <property type="term" value="C:extracellular space"/>
    <property type="evidence" value="ECO:0007669"/>
    <property type="project" value="InterPro"/>
</dbReference>
<evidence type="ECO:0000259" key="2">
    <source>
        <dbReference type="Pfam" id="PF00079"/>
    </source>
</evidence>
<dbReference type="OrthoDB" id="9518664at2759"/>
<evidence type="ECO:0000313" key="3">
    <source>
        <dbReference type="EMBL" id="VDN00282.1"/>
    </source>
</evidence>
<dbReference type="InterPro" id="IPR000215">
    <property type="entry name" value="Serpin_fam"/>
</dbReference>
<dbReference type="AlphaFoldDB" id="A0A0N5CTT8"/>
<dbReference type="InterPro" id="IPR023796">
    <property type="entry name" value="Serpin_dom"/>
</dbReference>
<feature type="domain" description="Serpin" evidence="2">
    <location>
        <begin position="4"/>
        <end position="114"/>
    </location>
</feature>
<keyword evidence="4" id="KW-1185">Reference proteome</keyword>
<dbReference type="PANTHER" id="PTHR11461">
    <property type="entry name" value="SERINE PROTEASE INHIBITOR, SERPIN"/>
    <property type="match status" value="1"/>
</dbReference>
<evidence type="ECO:0000256" key="1">
    <source>
        <dbReference type="ARBA" id="ARBA00009500"/>
    </source>
</evidence>
<comment type="similarity">
    <text evidence="1">Belongs to the serpin family.</text>
</comment>
<organism evidence="5">
    <name type="scientific">Thelazia callipaeda</name>
    <name type="common">Oriental eyeworm</name>
    <name type="synonym">Parasitic nematode</name>
    <dbReference type="NCBI Taxonomy" id="103827"/>
    <lineage>
        <taxon>Eukaryota</taxon>
        <taxon>Metazoa</taxon>
        <taxon>Ecdysozoa</taxon>
        <taxon>Nematoda</taxon>
        <taxon>Chromadorea</taxon>
        <taxon>Rhabditida</taxon>
        <taxon>Spirurina</taxon>
        <taxon>Spiruromorpha</taxon>
        <taxon>Thelazioidea</taxon>
        <taxon>Thelaziidae</taxon>
        <taxon>Thelazia</taxon>
    </lineage>
</organism>
<evidence type="ECO:0000313" key="4">
    <source>
        <dbReference type="Proteomes" id="UP000276776"/>
    </source>
</evidence>
<sequence length="120" mass="13627">MDVAQADFALNLLKVTAELGKSSILSPLSISTALFMLYAATSGRTRQELNEEIEAYIEKLLTDVASQSGKNYTLSIASRIYVRPTLSVKRSYYRFMTEFYNERVYSIDYNKISQVIQVGF</sequence>
<gene>
    <name evidence="3" type="ORF">TCLT_LOCUS3639</name>
</gene>
<name>A0A0N5CTT8_THECL</name>
<dbReference type="Pfam" id="PF00079">
    <property type="entry name" value="Serpin"/>
    <property type="match status" value="1"/>
</dbReference>
<proteinExistence type="inferred from homology"/>